<evidence type="ECO:0000256" key="1">
    <source>
        <dbReference type="ARBA" id="ARBA00004251"/>
    </source>
</evidence>
<dbReference type="SMART" id="SM00082">
    <property type="entry name" value="LRRCT"/>
    <property type="match status" value="1"/>
</dbReference>
<dbReference type="GO" id="GO:0005886">
    <property type="term" value="C:plasma membrane"/>
    <property type="evidence" value="ECO:0007669"/>
    <property type="project" value="UniProtKB-SubCell"/>
</dbReference>
<dbReference type="InterPro" id="IPR036179">
    <property type="entry name" value="Ig-like_dom_sf"/>
</dbReference>
<keyword evidence="10" id="KW-0325">Glycoprotein</keyword>
<dbReference type="Pfam" id="PF07679">
    <property type="entry name" value="I-set"/>
    <property type="match status" value="2"/>
</dbReference>
<dbReference type="Gene3D" id="3.80.10.10">
    <property type="entry name" value="Ribonuclease Inhibitor"/>
    <property type="match status" value="3"/>
</dbReference>
<evidence type="ECO:0000256" key="9">
    <source>
        <dbReference type="ARBA" id="ARBA00023157"/>
    </source>
</evidence>
<accession>A0A8D2NMN3</accession>
<keyword evidence="6" id="KW-0677">Repeat</keyword>
<dbReference type="PRINTS" id="PR00019">
    <property type="entry name" value="LEURICHRPT"/>
</dbReference>
<evidence type="ECO:0000256" key="6">
    <source>
        <dbReference type="ARBA" id="ARBA00022737"/>
    </source>
</evidence>
<evidence type="ECO:0000256" key="4">
    <source>
        <dbReference type="ARBA" id="ARBA00022692"/>
    </source>
</evidence>
<proteinExistence type="predicted"/>
<keyword evidence="5" id="KW-0732">Signal</keyword>
<dbReference type="Ensembl" id="ENSZLMT00000000821.1">
    <property type="protein sequence ID" value="ENSZLMP00000000784.1"/>
    <property type="gene ID" value="ENSZLMG00000000635.1"/>
</dbReference>
<reference evidence="14" key="1">
    <citation type="submission" date="2025-08" db="UniProtKB">
        <authorList>
            <consortium name="Ensembl"/>
        </authorList>
    </citation>
    <scope>IDENTIFICATION</scope>
</reference>
<keyword evidence="9" id="KW-1015">Disulfide bond</keyword>
<feature type="domain" description="Ig-like" evidence="13">
    <location>
        <begin position="559"/>
        <end position="645"/>
    </location>
</feature>
<evidence type="ECO:0000256" key="10">
    <source>
        <dbReference type="ARBA" id="ARBA00023180"/>
    </source>
</evidence>
<dbReference type="InterPro" id="IPR007110">
    <property type="entry name" value="Ig-like_dom"/>
</dbReference>
<dbReference type="Pfam" id="PF01463">
    <property type="entry name" value="LRRCT"/>
    <property type="match status" value="1"/>
</dbReference>
<keyword evidence="7 12" id="KW-1133">Transmembrane helix</keyword>
<protein>
    <submittedName>
        <fullName evidence="14">Leucine rich repeats and immunoglobulin like domains 2</fullName>
    </submittedName>
</protein>
<dbReference type="PROSITE" id="PS51450">
    <property type="entry name" value="LRR"/>
    <property type="match status" value="3"/>
</dbReference>
<dbReference type="SMART" id="SM00365">
    <property type="entry name" value="LRR_SD22"/>
    <property type="match status" value="5"/>
</dbReference>
<dbReference type="InterPro" id="IPR003598">
    <property type="entry name" value="Ig_sub2"/>
</dbReference>
<dbReference type="FunFam" id="2.60.40.10:FF:000150">
    <property type="entry name" value="Leucine rich repeats and immunoglobulin like domains 3"/>
    <property type="match status" value="1"/>
</dbReference>
<evidence type="ECO:0000259" key="13">
    <source>
        <dbReference type="PROSITE" id="PS50835"/>
    </source>
</evidence>
<evidence type="ECO:0000256" key="7">
    <source>
        <dbReference type="ARBA" id="ARBA00022989"/>
    </source>
</evidence>
<evidence type="ECO:0000256" key="12">
    <source>
        <dbReference type="SAM" id="Phobius"/>
    </source>
</evidence>
<evidence type="ECO:0000256" key="5">
    <source>
        <dbReference type="ARBA" id="ARBA00022729"/>
    </source>
</evidence>
<dbReference type="Proteomes" id="UP000694401">
    <property type="component" value="Unassembled WGS sequence"/>
</dbReference>
<dbReference type="PANTHER" id="PTHR45842:SF23">
    <property type="entry name" value="LEUCINE-RICH REPEATS AND IMMUNOGLOBULIN-LIKE DOMAINS PROTEIN 2-RELATED"/>
    <property type="match status" value="1"/>
</dbReference>
<dbReference type="PROSITE" id="PS50835">
    <property type="entry name" value="IG_LIKE"/>
    <property type="match status" value="3"/>
</dbReference>
<feature type="transmembrane region" description="Helical" evidence="12">
    <location>
        <begin position="665"/>
        <end position="691"/>
    </location>
</feature>
<dbReference type="SUPFAM" id="SSF52058">
    <property type="entry name" value="L domain-like"/>
    <property type="match status" value="1"/>
</dbReference>
<organism evidence="14 15">
    <name type="scientific">Zosterops lateralis melanops</name>
    <dbReference type="NCBI Taxonomy" id="1220523"/>
    <lineage>
        <taxon>Eukaryota</taxon>
        <taxon>Metazoa</taxon>
        <taxon>Chordata</taxon>
        <taxon>Craniata</taxon>
        <taxon>Vertebrata</taxon>
        <taxon>Euteleostomi</taxon>
        <taxon>Archelosauria</taxon>
        <taxon>Archosauria</taxon>
        <taxon>Dinosauria</taxon>
        <taxon>Saurischia</taxon>
        <taxon>Theropoda</taxon>
        <taxon>Coelurosauria</taxon>
        <taxon>Aves</taxon>
        <taxon>Neognathae</taxon>
        <taxon>Neoaves</taxon>
        <taxon>Telluraves</taxon>
        <taxon>Australaves</taxon>
        <taxon>Passeriformes</taxon>
        <taxon>Sylvioidea</taxon>
        <taxon>Zosteropidae</taxon>
        <taxon>Zosterops</taxon>
    </lineage>
</organism>
<dbReference type="FunFam" id="2.60.40.10:FF:000224">
    <property type="entry name" value="Leucine rich repeats and immunoglobulin like domains 3"/>
    <property type="match status" value="1"/>
</dbReference>
<dbReference type="PANTHER" id="PTHR45842">
    <property type="entry name" value="SYNAPTIC ADHESION-LIKE MOLECULE SALM"/>
    <property type="match status" value="1"/>
</dbReference>
<keyword evidence="2" id="KW-1003">Cell membrane</keyword>
<name>A0A8D2NMN3_ZOSLA</name>
<keyword evidence="15" id="KW-1185">Reference proteome</keyword>
<dbReference type="FunFam" id="2.60.40.10:FF:000161">
    <property type="entry name" value="Leucine rich repeats and immunoglobulin like domains 2"/>
    <property type="match status" value="1"/>
</dbReference>
<keyword evidence="11" id="KW-0393">Immunoglobulin domain</keyword>
<sequence>MNYNELSEIPYFGETTSNITLLSLVHNTIPEINAEQLQVYLSLENLDLSSNLISEIKASSFPRMQLKYLNLSNNRITTLEAGCLDNLSSSLMVIKLNRNRISVIPPKIFRLPHVQFLELKRNRIKIVESLTFQGLESLKSLKMQRNGISRLMDGAFFGLGNIEELELEHNNLTEVNKGWLYGLRTLQQLYVSQNAITRISPDAWEFCQRLAELDLSYNQLTRLKESAFVGLGLLEKLNLGDNRINHIADGVFRGLTNLQTLDLRNNEISWAIEDANEAFVGLSRLDKLYVLQIRGTTALPRVLNTSSLLCDCQLKWLPQWLSQSHLLQAVSVSCAHPEWLAGQSLLSVDPDDFVCDNFPKPQIRVHPETTVALRGTNVTLMCTAVSSSDSPMATAWRKDSEVLYDAEVENFARYQQQSGEVLEYTTVLHLFNVNFTDEGKYQCIVTNHFGSNYSNKAKLTVNELPSFLKTPMDLTIRTGAMARLECAAEGHPPPQISWQKDGGTDFPAARERRMHVMPEDDVFFIANVKMEDMGIYSCMAQNIAGGLSANATLTVLETPSFMRPLEDRTVTRGETAVLQCIAGGSPAPRLNWTKDDGPLTVTERHFFAAANQLLIIVDAGLEDAGKYTCIMSNTLGTERGHIYLNVLASPNCDSSQSAIVHEDGWTTVGIVIIVVVCCVVGTSLVWVIVIYHMRRKNEDYSITNTEEMNLPADIPSYLSSQGTLSEPQEGYSNLEAGSHQQLMPPAGSYMHKGTDGKQSPQVCCQCLSRMPMHSFTLTA</sequence>
<evidence type="ECO:0000256" key="2">
    <source>
        <dbReference type="ARBA" id="ARBA00022475"/>
    </source>
</evidence>
<dbReference type="InterPro" id="IPR003599">
    <property type="entry name" value="Ig_sub"/>
</dbReference>
<evidence type="ECO:0000313" key="14">
    <source>
        <dbReference type="Ensembl" id="ENSZLMP00000000784.1"/>
    </source>
</evidence>
<dbReference type="FunFam" id="3.80.10.10:FF:000040">
    <property type="entry name" value="Leucine rich repeats and immunoglobulin like domains 2"/>
    <property type="match status" value="1"/>
</dbReference>
<dbReference type="Pfam" id="PF13855">
    <property type="entry name" value="LRR_8"/>
    <property type="match status" value="3"/>
</dbReference>
<keyword evidence="4 12" id="KW-0812">Transmembrane</keyword>
<dbReference type="InterPro" id="IPR013098">
    <property type="entry name" value="Ig_I-set"/>
</dbReference>
<keyword evidence="3" id="KW-0433">Leucine-rich repeat</keyword>
<feature type="domain" description="Ig-like" evidence="13">
    <location>
        <begin position="361"/>
        <end position="460"/>
    </location>
</feature>
<dbReference type="CDD" id="cd05763">
    <property type="entry name" value="IgI_LRIG1-like"/>
    <property type="match status" value="1"/>
</dbReference>
<comment type="subcellular location">
    <subcellularLocation>
        <location evidence="1">Cell membrane</location>
        <topology evidence="1">Single-pass type I membrane protein</topology>
    </subcellularLocation>
</comment>
<dbReference type="InterPro" id="IPR013783">
    <property type="entry name" value="Ig-like_fold"/>
</dbReference>
<dbReference type="InterPro" id="IPR000483">
    <property type="entry name" value="Cys-rich_flank_reg_C"/>
</dbReference>
<reference evidence="14" key="2">
    <citation type="submission" date="2025-09" db="UniProtKB">
        <authorList>
            <consortium name="Ensembl"/>
        </authorList>
    </citation>
    <scope>IDENTIFICATION</scope>
</reference>
<keyword evidence="8 12" id="KW-0472">Membrane</keyword>
<dbReference type="SMART" id="SM00408">
    <property type="entry name" value="IGc2"/>
    <property type="match status" value="3"/>
</dbReference>
<evidence type="ECO:0000313" key="15">
    <source>
        <dbReference type="Proteomes" id="UP000694401"/>
    </source>
</evidence>
<dbReference type="Gene3D" id="2.60.40.10">
    <property type="entry name" value="Immunoglobulins"/>
    <property type="match status" value="3"/>
</dbReference>
<dbReference type="AlphaFoldDB" id="A0A8D2NMN3"/>
<dbReference type="SMART" id="SM00409">
    <property type="entry name" value="IG"/>
    <property type="match status" value="3"/>
</dbReference>
<dbReference type="SMART" id="SM00369">
    <property type="entry name" value="LRR_TYP"/>
    <property type="match status" value="9"/>
</dbReference>
<dbReference type="InterPro" id="IPR003591">
    <property type="entry name" value="Leu-rich_rpt_typical-subtyp"/>
</dbReference>
<evidence type="ECO:0000256" key="8">
    <source>
        <dbReference type="ARBA" id="ARBA00023136"/>
    </source>
</evidence>
<dbReference type="Pfam" id="PF13927">
    <property type="entry name" value="Ig_3"/>
    <property type="match status" value="1"/>
</dbReference>
<feature type="domain" description="Ig-like" evidence="13">
    <location>
        <begin position="465"/>
        <end position="554"/>
    </location>
</feature>
<dbReference type="InterPro" id="IPR050467">
    <property type="entry name" value="LRFN"/>
</dbReference>
<dbReference type="InterPro" id="IPR032675">
    <property type="entry name" value="LRR_dom_sf"/>
</dbReference>
<evidence type="ECO:0000256" key="11">
    <source>
        <dbReference type="ARBA" id="ARBA00023319"/>
    </source>
</evidence>
<dbReference type="SUPFAM" id="SSF48726">
    <property type="entry name" value="Immunoglobulin"/>
    <property type="match status" value="3"/>
</dbReference>
<dbReference type="InterPro" id="IPR001611">
    <property type="entry name" value="Leu-rich_rpt"/>
</dbReference>
<evidence type="ECO:0000256" key="3">
    <source>
        <dbReference type="ARBA" id="ARBA00022614"/>
    </source>
</evidence>